<evidence type="ECO:0008006" key="10">
    <source>
        <dbReference type="Google" id="ProtNLM"/>
    </source>
</evidence>
<dbReference type="FunFam" id="3.40.50.300:FF:000485">
    <property type="entry name" value="Dephospho-CoA kinase CAB5"/>
    <property type="match status" value="1"/>
</dbReference>
<keyword evidence="3" id="KW-0067">ATP-binding</keyword>
<dbReference type="GO" id="GO:0015937">
    <property type="term" value="P:coenzyme A biosynthetic process"/>
    <property type="evidence" value="ECO:0007669"/>
    <property type="project" value="InterPro"/>
</dbReference>
<dbReference type="PANTHER" id="PTHR10695">
    <property type="entry name" value="DEPHOSPHO-COA KINASE-RELATED"/>
    <property type="match status" value="1"/>
</dbReference>
<dbReference type="GO" id="GO:0005524">
    <property type="term" value="F:ATP binding"/>
    <property type="evidence" value="ECO:0007669"/>
    <property type="project" value="UniProtKB-KW"/>
</dbReference>
<dbReference type="AlphaFoldDB" id="A0A2N5SWH2"/>
<name>A0A2N5SWH2_9BASI</name>
<dbReference type="PROSITE" id="PS51219">
    <property type="entry name" value="DPCK"/>
    <property type="match status" value="1"/>
</dbReference>
<dbReference type="STRING" id="200324.A0A2N5SWH2"/>
<dbReference type="PANTHER" id="PTHR10695:SF46">
    <property type="entry name" value="BIFUNCTIONAL COENZYME A SYNTHASE-RELATED"/>
    <property type="match status" value="1"/>
</dbReference>
<feature type="transmembrane region" description="Helical" evidence="5">
    <location>
        <begin position="205"/>
        <end position="230"/>
    </location>
</feature>
<dbReference type="InterPro" id="IPR027417">
    <property type="entry name" value="P-loop_NTPase"/>
</dbReference>
<dbReference type="CDD" id="cd02022">
    <property type="entry name" value="DPCK"/>
    <property type="match status" value="1"/>
</dbReference>
<dbReference type="GO" id="GO:0005737">
    <property type="term" value="C:cytoplasm"/>
    <property type="evidence" value="ECO:0007669"/>
    <property type="project" value="UniProtKB-ARBA"/>
</dbReference>
<protein>
    <recommendedName>
        <fullName evidence="10">Dephospho-CoA kinase</fullName>
    </recommendedName>
</protein>
<feature type="region of interest" description="Disordered" evidence="4">
    <location>
        <begin position="251"/>
        <end position="273"/>
    </location>
</feature>
<comment type="caution">
    <text evidence="6">The sequence shown here is derived from an EMBL/GenBank/DDBJ whole genome shotgun (WGS) entry which is preliminary data.</text>
</comment>
<organism evidence="6 8">
    <name type="scientific">Puccinia coronata f. sp. avenae</name>
    <dbReference type="NCBI Taxonomy" id="200324"/>
    <lineage>
        <taxon>Eukaryota</taxon>
        <taxon>Fungi</taxon>
        <taxon>Dikarya</taxon>
        <taxon>Basidiomycota</taxon>
        <taxon>Pucciniomycotina</taxon>
        <taxon>Pucciniomycetes</taxon>
        <taxon>Pucciniales</taxon>
        <taxon>Pucciniaceae</taxon>
        <taxon>Puccinia</taxon>
    </lineage>
</organism>
<keyword evidence="5" id="KW-0472">Membrane</keyword>
<evidence type="ECO:0000256" key="5">
    <source>
        <dbReference type="SAM" id="Phobius"/>
    </source>
</evidence>
<keyword evidence="2" id="KW-0547">Nucleotide-binding</keyword>
<evidence type="ECO:0000313" key="9">
    <source>
        <dbReference type="Proteomes" id="UP000235392"/>
    </source>
</evidence>
<dbReference type="NCBIfam" id="TIGR00152">
    <property type="entry name" value="dephospho-CoA kinase"/>
    <property type="match status" value="1"/>
</dbReference>
<proteinExistence type="inferred from homology"/>
<evidence type="ECO:0000313" key="8">
    <source>
        <dbReference type="Proteomes" id="UP000235388"/>
    </source>
</evidence>
<dbReference type="EMBL" id="PGCI01000034">
    <property type="protein sequence ID" value="PLW47049.1"/>
    <property type="molecule type" value="Genomic_DNA"/>
</dbReference>
<sequence>MLVVGLTGGIASGKSTVSGLLKSYCVPVIDLDHLAREVVEPGSKGLAAIREHFSNQPDIISAHNGCLNRERLGEIIFNDPGERQWLNNLLHPRIRRLMVLRLAKLWLTGTQLCVVDSPLLIETGMWKFCGKVVVVYCSEELQLQRLQSRNGLSRADAKARLSAQMPLKSKLSYADHIVDNSGQLVDLERQVERLVGKLQRSVNKVIWLLAWWLPPVGLLNGLLTIFWRVWIKPFAGHWRKLEEVMTSQLEHETERTTHQRASTALPGPGRSEGTGLLAQAKRTAISYHRIITPVRQSPANPTVIAMLMASCLGSIPPHIHGVTGPVAPSTKGAHCQWCGTWWLDGLTKNNNCAPCEEMLIKKFGGTSPDKTPAEKLKK</sequence>
<keyword evidence="5" id="KW-1133">Transmembrane helix</keyword>
<dbReference type="InterPro" id="IPR001977">
    <property type="entry name" value="Depp_CoAkinase"/>
</dbReference>
<evidence type="ECO:0000256" key="1">
    <source>
        <dbReference type="ARBA" id="ARBA00009018"/>
    </source>
</evidence>
<reference evidence="8 9" key="1">
    <citation type="submission" date="2017-11" db="EMBL/GenBank/DDBJ databases">
        <title>De novo assembly and phasing of dikaryotic genomes from two isolates of Puccinia coronata f. sp. avenae, the causal agent of oat crown rust.</title>
        <authorList>
            <person name="Miller M.E."/>
            <person name="Zhang Y."/>
            <person name="Omidvar V."/>
            <person name="Sperschneider J."/>
            <person name="Schwessinger B."/>
            <person name="Raley C."/>
            <person name="Palmer J.M."/>
            <person name="Garnica D."/>
            <person name="Upadhyaya N."/>
            <person name="Rathjen J."/>
            <person name="Taylor J.M."/>
            <person name="Park R.F."/>
            <person name="Dodds P.N."/>
            <person name="Hirsch C.D."/>
            <person name="Kianian S.F."/>
            <person name="Figueroa M."/>
        </authorList>
    </citation>
    <scope>NUCLEOTIDE SEQUENCE [LARGE SCALE GENOMIC DNA]</scope>
    <source>
        <strain evidence="6">12NC29</strain>
        <strain evidence="7">12SD80</strain>
    </source>
</reference>
<dbReference type="Proteomes" id="UP000235392">
    <property type="component" value="Unassembled WGS sequence"/>
</dbReference>
<evidence type="ECO:0000256" key="2">
    <source>
        <dbReference type="ARBA" id="ARBA00022741"/>
    </source>
</evidence>
<dbReference type="Proteomes" id="UP000235388">
    <property type="component" value="Unassembled WGS sequence"/>
</dbReference>
<evidence type="ECO:0000313" key="6">
    <source>
        <dbReference type="EMBL" id="PLW17575.1"/>
    </source>
</evidence>
<dbReference type="Gene3D" id="3.40.50.300">
    <property type="entry name" value="P-loop containing nucleotide triphosphate hydrolases"/>
    <property type="match status" value="1"/>
</dbReference>
<gene>
    <name evidence="6" type="ORF">PCANC_13760</name>
    <name evidence="7" type="ORF">PCASD_03933</name>
</gene>
<keyword evidence="5" id="KW-0812">Transmembrane</keyword>
<comment type="similarity">
    <text evidence="1">Belongs to the CoaE family.</text>
</comment>
<keyword evidence="8" id="KW-1185">Reference proteome</keyword>
<dbReference type="GO" id="GO:0004140">
    <property type="term" value="F:dephospho-CoA kinase activity"/>
    <property type="evidence" value="ECO:0007669"/>
    <property type="project" value="InterPro"/>
</dbReference>
<evidence type="ECO:0000256" key="4">
    <source>
        <dbReference type="SAM" id="MobiDB-lite"/>
    </source>
</evidence>
<dbReference type="OrthoDB" id="247245at2759"/>
<dbReference type="SUPFAM" id="SSF52540">
    <property type="entry name" value="P-loop containing nucleoside triphosphate hydrolases"/>
    <property type="match status" value="1"/>
</dbReference>
<dbReference type="HAMAP" id="MF_00376">
    <property type="entry name" value="Dephospho_CoA_kinase"/>
    <property type="match status" value="1"/>
</dbReference>
<dbReference type="EMBL" id="PGCJ01000847">
    <property type="protein sequence ID" value="PLW17575.1"/>
    <property type="molecule type" value="Genomic_DNA"/>
</dbReference>
<dbReference type="Pfam" id="PF01121">
    <property type="entry name" value="CoaE"/>
    <property type="match status" value="1"/>
</dbReference>
<evidence type="ECO:0000256" key="3">
    <source>
        <dbReference type="ARBA" id="ARBA00022840"/>
    </source>
</evidence>
<evidence type="ECO:0000313" key="7">
    <source>
        <dbReference type="EMBL" id="PLW47049.1"/>
    </source>
</evidence>
<accession>A0A2N5SWH2</accession>